<evidence type="ECO:0000256" key="1">
    <source>
        <dbReference type="SAM" id="MobiDB-lite"/>
    </source>
</evidence>
<protein>
    <submittedName>
        <fullName evidence="2">Uncharacterized protein</fullName>
    </submittedName>
</protein>
<evidence type="ECO:0000313" key="2">
    <source>
        <dbReference type="EMBL" id="GFO16761.1"/>
    </source>
</evidence>
<keyword evidence="3" id="KW-1185">Reference proteome</keyword>
<reference evidence="2 3" key="1">
    <citation type="journal article" date="2021" name="Elife">
        <title>Chloroplast acquisition without the gene transfer in kleptoplastic sea slugs, Plakobranchus ocellatus.</title>
        <authorList>
            <person name="Maeda T."/>
            <person name="Takahashi S."/>
            <person name="Yoshida T."/>
            <person name="Shimamura S."/>
            <person name="Takaki Y."/>
            <person name="Nagai Y."/>
            <person name="Toyoda A."/>
            <person name="Suzuki Y."/>
            <person name="Arimoto A."/>
            <person name="Ishii H."/>
            <person name="Satoh N."/>
            <person name="Nishiyama T."/>
            <person name="Hasebe M."/>
            <person name="Maruyama T."/>
            <person name="Minagawa J."/>
            <person name="Obokata J."/>
            <person name="Shigenobu S."/>
        </authorList>
    </citation>
    <scope>NUCLEOTIDE SEQUENCE [LARGE SCALE GENOMIC DNA]</scope>
</reference>
<sequence>MRVGARSYFFLCTASPQEDDVKLSGPPSGQGGDGVIRTPDRRVPVECPHGCFSITWATNAPPLHPNGIIGFRVCRYTGQDCNPWQLDKIVFLCTHIEIKKTFTHLELATDKTR</sequence>
<name>A0AAV4B8J4_9GAST</name>
<accession>A0AAV4B8J4</accession>
<comment type="caution">
    <text evidence="2">The sequence shown here is derived from an EMBL/GenBank/DDBJ whole genome shotgun (WGS) entry which is preliminary data.</text>
</comment>
<proteinExistence type="predicted"/>
<organism evidence="2 3">
    <name type="scientific">Plakobranchus ocellatus</name>
    <dbReference type="NCBI Taxonomy" id="259542"/>
    <lineage>
        <taxon>Eukaryota</taxon>
        <taxon>Metazoa</taxon>
        <taxon>Spiralia</taxon>
        <taxon>Lophotrochozoa</taxon>
        <taxon>Mollusca</taxon>
        <taxon>Gastropoda</taxon>
        <taxon>Heterobranchia</taxon>
        <taxon>Euthyneura</taxon>
        <taxon>Panpulmonata</taxon>
        <taxon>Sacoglossa</taxon>
        <taxon>Placobranchoidea</taxon>
        <taxon>Plakobranchidae</taxon>
        <taxon>Plakobranchus</taxon>
    </lineage>
</organism>
<dbReference type="AlphaFoldDB" id="A0AAV4B8J4"/>
<evidence type="ECO:0000313" key="3">
    <source>
        <dbReference type="Proteomes" id="UP000735302"/>
    </source>
</evidence>
<dbReference type="Proteomes" id="UP000735302">
    <property type="component" value="Unassembled WGS sequence"/>
</dbReference>
<gene>
    <name evidence="2" type="ORF">PoB_004326600</name>
</gene>
<feature type="region of interest" description="Disordered" evidence="1">
    <location>
        <begin position="18"/>
        <end position="39"/>
    </location>
</feature>
<dbReference type="EMBL" id="BLXT01004716">
    <property type="protein sequence ID" value="GFO16761.1"/>
    <property type="molecule type" value="Genomic_DNA"/>
</dbReference>